<dbReference type="Pfam" id="PF03729">
    <property type="entry name" value="DUF308"/>
    <property type="match status" value="1"/>
</dbReference>
<evidence type="ECO:0000256" key="1">
    <source>
        <dbReference type="SAM" id="Phobius"/>
    </source>
</evidence>
<sequence length="66" mass="7248">MKKSNYILLPIGVVIILIGIFIFNQVNIATMLLSVSTGLLFLAGGVGVIMANKKKREQKLAYVRVK</sequence>
<protein>
    <submittedName>
        <fullName evidence="2">DUF308 domain-containing protein</fullName>
    </submittedName>
</protein>
<feature type="transmembrane region" description="Helical" evidence="1">
    <location>
        <begin position="32"/>
        <end position="51"/>
    </location>
</feature>
<name>A0ABY7T807_9SPHI</name>
<keyword evidence="3" id="KW-1185">Reference proteome</keyword>
<evidence type="ECO:0000313" key="3">
    <source>
        <dbReference type="Proteomes" id="UP001216139"/>
    </source>
</evidence>
<reference evidence="2 3" key="1">
    <citation type="submission" date="2023-02" db="EMBL/GenBank/DDBJ databases">
        <title>Genome sequence of Mucilaginibacter jinjuensis strain KACC 16571.</title>
        <authorList>
            <person name="Kim S."/>
            <person name="Heo J."/>
            <person name="Kwon S.-W."/>
        </authorList>
    </citation>
    <scope>NUCLEOTIDE SEQUENCE [LARGE SCALE GENOMIC DNA]</scope>
    <source>
        <strain evidence="2 3">KACC 16571</strain>
    </source>
</reference>
<dbReference type="EMBL" id="CP117167">
    <property type="protein sequence ID" value="WCT12006.1"/>
    <property type="molecule type" value="Genomic_DNA"/>
</dbReference>
<keyword evidence="1" id="KW-0812">Transmembrane</keyword>
<dbReference type="RefSeq" id="WP_273630210.1">
    <property type="nucleotide sequence ID" value="NZ_CP117167.1"/>
</dbReference>
<dbReference type="InterPro" id="IPR005325">
    <property type="entry name" value="DUF308_memb"/>
</dbReference>
<dbReference type="Proteomes" id="UP001216139">
    <property type="component" value="Chromosome"/>
</dbReference>
<gene>
    <name evidence="2" type="ORF">PQO05_25060</name>
</gene>
<evidence type="ECO:0000313" key="2">
    <source>
        <dbReference type="EMBL" id="WCT12006.1"/>
    </source>
</evidence>
<proteinExistence type="predicted"/>
<keyword evidence="1" id="KW-0472">Membrane</keyword>
<accession>A0ABY7T807</accession>
<feature type="transmembrane region" description="Helical" evidence="1">
    <location>
        <begin position="7"/>
        <end position="26"/>
    </location>
</feature>
<keyword evidence="1" id="KW-1133">Transmembrane helix</keyword>
<organism evidence="2 3">
    <name type="scientific">Mucilaginibacter jinjuensis</name>
    <dbReference type="NCBI Taxonomy" id="1176721"/>
    <lineage>
        <taxon>Bacteria</taxon>
        <taxon>Pseudomonadati</taxon>
        <taxon>Bacteroidota</taxon>
        <taxon>Sphingobacteriia</taxon>
        <taxon>Sphingobacteriales</taxon>
        <taxon>Sphingobacteriaceae</taxon>
        <taxon>Mucilaginibacter</taxon>
    </lineage>
</organism>